<dbReference type="AlphaFoldDB" id="A0A2S8S4U8"/>
<keyword evidence="1 4" id="KW-0489">Methyltransferase</keyword>
<dbReference type="GO" id="GO:0008168">
    <property type="term" value="F:methyltransferase activity"/>
    <property type="evidence" value="ECO:0007669"/>
    <property type="project" value="UniProtKB-KW"/>
</dbReference>
<dbReference type="RefSeq" id="WP_105515711.1">
    <property type="nucleotide sequence ID" value="NZ_PVEP01000007.1"/>
</dbReference>
<comment type="caution">
    <text evidence="4">The sequence shown here is derived from an EMBL/GenBank/DDBJ whole genome shotgun (WGS) entry which is preliminary data.</text>
</comment>
<dbReference type="GO" id="GO:0032259">
    <property type="term" value="P:methylation"/>
    <property type="evidence" value="ECO:0007669"/>
    <property type="project" value="UniProtKB-KW"/>
</dbReference>
<dbReference type="Proteomes" id="UP000238338">
    <property type="component" value="Unassembled WGS sequence"/>
</dbReference>
<evidence type="ECO:0000313" key="4">
    <source>
        <dbReference type="EMBL" id="PQV55815.1"/>
    </source>
</evidence>
<keyword evidence="5" id="KW-1185">Reference proteome</keyword>
<gene>
    <name evidence="4" type="ORF">LX70_03138</name>
</gene>
<dbReference type="Gene3D" id="3.40.50.150">
    <property type="entry name" value="Vaccinia Virus protein VP39"/>
    <property type="match status" value="1"/>
</dbReference>
<dbReference type="SUPFAM" id="SSF53335">
    <property type="entry name" value="S-adenosyl-L-methionine-dependent methyltransferases"/>
    <property type="match status" value="1"/>
</dbReference>
<feature type="domain" description="Methyltransferase" evidence="3">
    <location>
        <begin position="44"/>
        <end position="132"/>
    </location>
</feature>
<dbReference type="PANTHER" id="PTHR43861:SF1">
    <property type="entry name" value="TRANS-ACONITATE 2-METHYLTRANSFERASE"/>
    <property type="match status" value="1"/>
</dbReference>
<evidence type="ECO:0000313" key="5">
    <source>
        <dbReference type="Proteomes" id="UP000238338"/>
    </source>
</evidence>
<proteinExistence type="predicted"/>
<evidence type="ECO:0000256" key="2">
    <source>
        <dbReference type="ARBA" id="ARBA00022679"/>
    </source>
</evidence>
<evidence type="ECO:0000259" key="3">
    <source>
        <dbReference type="Pfam" id="PF13649"/>
    </source>
</evidence>
<protein>
    <submittedName>
        <fullName evidence="4">Methyltransferase family protein</fullName>
    </submittedName>
</protein>
<evidence type="ECO:0000256" key="1">
    <source>
        <dbReference type="ARBA" id="ARBA00022603"/>
    </source>
</evidence>
<sequence>MSADARTIAVYNARAGDYDDCFRQDRPDRHLQAFIDALPHPARVLDLGCGPATASAFLRAAGHDPDPVDASPAMVALANERHAIGARLASFDEIDAVAAYDGVWANFSLLHAARSDLPRHLGALHRALKAGGLLHLGMKTGTGEGPDALGRFYCYHTVGALRGLLTDAGFTVLAETEGTEKGLAGTLDAFVILLAQRA</sequence>
<organism evidence="4 5">
    <name type="scientific">Albidovulum denitrificans</name>
    <dbReference type="NCBI Taxonomy" id="404881"/>
    <lineage>
        <taxon>Bacteria</taxon>
        <taxon>Pseudomonadati</taxon>
        <taxon>Pseudomonadota</taxon>
        <taxon>Alphaproteobacteria</taxon>
        <taxon>Rhodobacterales</taxon>
        <taxon>Paracoccaceae</taxon>
        <taxon>Albidovulum</taxon>
    </lineage>
</organism>
<dbReference type="Pfam" id="PF13649">
    <property type="entry name" value="Methyltransf_25"/>
    <property type="match status" value="1"/>
</dbReference>
<reference evidence="4 5" key="1">
    <citation type="submission" date="2018-02" db="EMBL/GenBank/DDBJ databases">
        <title>Genomic Encyclopedia of Archaeal and Bacterial Type Strains, Phase II (KMG-II): from individual species to whole genera.</title>
        <authorList>
            <person name="Goeker M."/>
        </authorList>
    </citation>
    <scope>NUCLEOTIDE SEQUENCE [LARGE SCALE GENOMIC DNA]</scope>
    <source>
        <strain evidence="4 5">DSM 18921</strain>
    </source>
</reference>
<dbReference type="CDD" id="cd02440">
    <property type="entry name" value="AdoMet_MTases"/>
    <property type="match status" value="1"/>
</dbReference>
<keyword evidence="2 4" id="KW-0808">Transferase</keyword>
<dbReference type="InterPro" id="IPR041698">
    <property type="entry name" value="Methyltransf_25"/>
</dbReference>
<dbReference type="EMBL" id="PVEP01000007">
    <property type="protein sequence ID" value="PQV55815.1"/>
    <property type="molecule type" value="Genomic_DNA"/>
</dbReference>
<name>A0A2S8S4U8_9RHOB</name>
<accession>A0A2S8S4U8</accession>
<dbReference type="PANTHER" id="PTHR43861">
    <property type="entry name" value="TRANS-ACONITATE 2-METHYLTRANSFERASE-RELATED"/>
    <property type="match status" value="1"/>
</dbReference>
<dbReference type="InterPro" id="IPR029063">
    <property type="entry name" value="SAM-dependent_MTases_sf"/>
</dbReference>
<dbReference type="OrthoDB" id="9804312at2"/>